<keyword evidence="6" id="KW-0808">Transferase</keyword>
<feature type="domain" description="Histidine kinase" evidence="11">
    <location>
        <begin position="254"/>
        <end position="475"/>
    </location>
</feature>
<keyword evidence="5" id="KW-0597">Phosphoprotein</keyword>
<gene>
    <name evidence="12" type="ORF">HBA54_09080</name>
</gene>
<keyword evidence="10" id="KW-0472">Membrane</keyword>
<comment type="subcellular location">
    <subcellularLocation>
        <location evidence="2">Cell membrane</location>
        <topology evidence="2">Multi-pass membrane protein</topology>
    </subcellularLocation>
</comment>
<keyword evidence="7 10" id="KW-0812">Transmembrane</keyword>
<evidence type="ECO:0000256" key="8">
    <source>
        <dbReference type="ARBA" id="ARBA00022777"/>
    </source>
</evidence>
<evidence type="ECO:0000313" key="12">
    <source>
        <dbReference type="EMBL" id="NIA68742.1"/>
    </source>
</evidence>
<dbReference type="Gene3D" id="1.10.287.130">
    <property type="match status" value="1"/>
</dbReference>
<accession>A0A967C8J4</accession>
<keyword evidence="13" id="KW-1185">Reference proteome</keyword>
<proteinExistence type="predicted"/>
<dbReference type="CDD" id="cd00082">
    <property type="entry name" value="HisKA"/>
    <property type="match status" value="1"/>
</dbReference>
<feature type="transmembrane region" description="Helical" evidence="10">
    <location>
        <begin position="196"/>
        <end position="218"/>
    </location>
</feature>
<dbReference type="InterPro" id="IPR036890">
    <property type="entry name" value="HATPase_C_sf"/>
</dbReference>
<dbReference type="GO" id="GO:0009927">
    <property type="term" value="F:histidine phosphotransfer kinase activity"/>
    <property type="evidence" value="ECO:0007669"/>
    <property type="project" value="TreeGrafter"/>
</dbReference>
<dbReference type="EMBL" id="JAAQPH010000005">
    <property type="protein sequence ID" value="NIA68742.1"/>
    <property type="molecule type" value="Genomic_DNA"/>
</dbReference>
<name>A0A967C8J4_9PROT</name>
<dbReference type="SMART" id="SM00387">
    <property type="entry name" value="HATPase_c"/>
    <property type="match status" value="1"/>
</dbReference>
<evidence type="ECO:0000313" key="13">
    <source>
        <dbReference type="Proteomes" id="UP000761264"/>
    </source>
</evidence>
<feature type="transmembrane region" description="Helical" evidence="10">
    <location>
        <begin position="12"/>
        <end position="31"/>
    </location>
</feature>
<protein>
    <recommendedName>
        <fullName evidence="3">histidine kinase</fullName>
        <ecNumber evidence="3">2.7.13.3</ecNumber>
    </recommendedName>
</protein>
<keyword evidence="9 10" id="KW-1133">Transmembrane helix</keyword>
<evidence type="ECO:0000256" key="7">
    <source>
        <dbReference type="ARBA" id="ARBA00022692"/>
    </source>
</evidence>
<dbReference type="SUPFAM" id="SSF47384">
    <property type="entry name" value="Homodimeric domain of signal transducing histidine kinase"/>
    <property type="match status" value="1"/>
</dbReference>
<dbReference type="Pfam" id="PF00512">
    <property type="entry name" value="HisKA"/>
    <property type="match status" value="1"/>
</dbReference>
<evidence type="ECO:0000256" key="1">
    <source>
        <dbReference type="ARBA" id="ARBA00000085"/>
    </source>
</evidence>
<evidence type="ECO:0000259" key="11">
    <source>
        <dbReference type="PROSITE" id="PS50109"/>
    </source>
</evidence>
<dbReference type="PANTHER" id="PTHR43047">
    <property type="entry name" value="TWO-COMPONENT HISTIDINE PROTEIN KINASE"/>
    <property type="match status" value="1"/>
</dbReference>
<evidence type="ECO:0000256" key="4">
    <source>
        <dbReference type="ARBA" id="ARBA00022475"/>
    </source>
</evidence>
<organism evidence="12 13">
    <name type="scientific">Pelagibius litoralis</name>
    <dbReference type="NCBI Taxonomy" id="374515"/>
    <lineage>
        <taxon>Bacteria</taxon>
        <taxon>Pseudomonadati</taxon>
        <taxon>Pseudomonadota</taxon>
        <taxon>Alphaproteobacteria</taxon>
        <taxon>Rhodospirillales</taxon>
        <taxon>Rhodovibrionaceae</taxon>
        <taxon>Pelagibius</taxon>
    </lineage>
</organism>
<dbReference type="Gene3D" id="3.30.565.10">
    <property type="entry name" value="Histidine kinase-like ATPase, C-terminal domain"/>
    <property type="match status" value="1"/>
</dbReference>
<dbReference type="FunFam" id="3.30.565.10:FF:000006">
    <property type="entry name" value="Sensor histidine kinase WalK"/>
    <property type="match status" value="1"/>
</dbReference>
<dbReference type="InterPro" id="IPR003594">
    <property type="entry name" value="HATPase_dom"/>
</dbReference>
<dbReference type="SUPFAM" id="SSF103190">
    <property type="entry name" value="Sensory domain-like"/>
    <property type="match status" value="1"/>
</dbReference>
<evidence type="ECO:0000256" key="5">
    <source>
        <dbReference type="ARBA" id="ARBA00022553"/>
    </source>
</evidence>
<dbReference type="Pfam" id="PF02518">
    <property type="entry name" value="HATPase_c"/>
    <property type="match status" value="1"/>
</dbReference>
<dbReference type="PANTHER" id="PTHR43047:SF63">
    <property type="entry name" value="HISTIDINE KINASE"/>
    <property type="match status" value="1"/>
</dbReference>
<dbReference type="GO" id="GO:0000155">
    <property type="term" value="F:phosphorelay sensor kinase activity"/>
    <property type="evidence" value="ECO:0007669"/>
    <property type="project" value="InterPro"/>
</dbReference>
<evidence type="ECO:0000256" key="10">
    <source>
        <dbReference type="SAM" id="Phobius"/>
    </source>
</evidence>
<evidence type="ECO:0000256" key="6">
    <source>
        <dbReference type="ARBA" id="ARBA00022679"/>
    </source>
</evidence>
<comment type="caution">
    <text evidence="12">The sequence shown here is derived from an EMBL/GenBank/DDBJ whole genome shotgun (WGS) entry which is preliminary data.</text>
</comment>
<dbReference type="SMART" id="SM00388">
    <property type="entry name" value="HisKA"/>
    <property type="match status" value="1"/>
</dbReference>
<dbReference type="InterPro" id="IPR004358">
    <property type="entry name" value="Sig_transdc_His_kin-like_C"/>
</dbReference>
<evidence type="ECO:0000256" key="3">
    <source>
        <dbReference type="ARBA" id="ARBA00012438"/>
    </source>
</evidence>
<sequence length="494" mass="54190">MAEQSLPLTKRFALFAGLVVVAASMLIIGLYKEMAADDLQDISERSNSAVARVFSNVVWNAHAGFLTTADFLTPEAIRRHPETIAIRQSVLDRMRDLSILKIKIYNLNGLTVFSTEPSQIGEDKSGNDGFLEARLGRLANRLTYRDSFNAFEREVENRDILESYVPITSASGAIEGVLEVYYDVTPLIAAIRQRQLLLQAAVGSTFLVLYLILIFAVWRSEKRTEKHYHKNLDLVRTAAKAEESSRMKSEFLATMSHELRTPLNAILGFSEILKAQMPGTNDEETRREYVDNIWSSGRLLLNIVDDVLDMSKVEAGELTLNTSVFDPIALAESCCRLVENQALAEGIALNAEVAADLPPAFGDERRIKQVLLNLLSNAVKFTPAGGKIMLWVGSDPSGHLLMTVTDTGIGIEADDIKKVLSPFGQVESSYARKFGGTGLGLPIAKSLIEMHGGRFTLESKRDVGTKVSVCLPPLPAAEEERPTDAPLAPVAVLA</sequence>
<dbReference type="InterPro" id="IPR029151">
    <property type="entry name" value="Sensor-like_sf"/>
</dbReference>
<dbReference type="InterPro" id="IPR036097">
    <property type="entry name" value="HisK_dim/P_sf"/>
</dbReference>
<evidence type="ECO:0000256" key="2">
    <source>
        <dbReference type="ARBA" id="ARBA00004651"/>
    </source>
</evidence>
<keyword evidence="8" id="KW-0418">Kinase</keyword>
<dbReference type="PRINTS" id="PR00344">
    <property type="entry name" value="BCTRLSENSOR"/>
</dbReference>
<dbReference type="InterPro" id="IPR003661">
    <property type="entry name" value="HisK_dim/P_dom"/>
</dbReference>
<dbReference type="AlphaFoldDB" id="A0A967C8J4"/>
<keyword evidence="4" id="KW-1003">Cell membrane</keyword>
<comment type="catalytic activity">
    <reaction evidence="1">
        <text>ATP + protein L-histidine = ADP + protein N-phospho-L-histidine.</text>
        <dbReference type="EC" id="2.7.13.3"/>
    </reaction>
</comment>
<dbReference type="InterPro" id="IPR005467">
    <property type="entry name" value="His_kinase_dom"/>
</dbReference>
<dbReference type="PROSITE" id="PS50109">
    <property type="entry name" value="HIS_KIN"/>
    <property type="match status" value="1"/>
</dbReference>
<reference evidence="12" key="1">
    <citation type="submission" date="2020-03" db="EMBL/GenBank/DDBJ databases">
        <title>Genome of Pelagibius litoralis DSM 21314T.</title>
        <authorList>
            <person name="Wang G."/>
        </authorList>
    </citation>
    <scope>NUCLEOTIDE SEQUENCE</scope>
    <source>
        <strain evidence="12">DSM 21314</strain>
    </source>
</reference>
<dbReference type="GO" id="GO:0005886">
    <property type="term" value="C:plasma membrane"/>
    <property type="evidence" value="ECO:0007669"/>
    <property type="project" value="UniProtKB-SubCell"/>
</dbReference>
<dbReference type="RefSeq" id="WP_167223620.1">
    <property type="nucleotide sequence ID" value="NZ_JAAQPH010000005.1"/>
</dbReference>
<dbReference type="CDD" id="cd16922">
    <property type="entry name" value="HATPase_EvgS-ArcB-TorS-like"/>
    <property type="match status" value="1"/>
</dbReference>
<dbReference type="EC" id="2.7.13.3" evidence="3"/>
<evidence type="ECO:0000256" key="9">
    <source>
        <dbReference type="ARBA" id="ARBA00022989"/>
    </source>
</evidence>
<dbReference type="Proteomes" id="UP000761264">
    <property type="component" value="Unassembled WGS sequence"/>
</dbReference>
<dbReference type="SUPFAM" id="SSF55874">
    <property type="entry name" value="ATPase domain of HSP90 chaperone/DNA topoisomerase II/histidine kinase"/>
    <property type="match status" value="1"/>
</dbReference>